<keyword evidence="3" id="KW-1185">Reference proteome</keyword>
<evidence type="ECO:0000313" key="3">
    <source>
        <dbReference type="Proteomes" id="UP001221898"/>
    </source>
</evidence>
<feature type="region of interest" description="Disordered" evidence="1">
    <location>
        <begin position="1"/>
        <end position="34"/>
    </location>
</feature>
<reference evidence="2" key="1">
    <citation type="journal article" date="2023" name="Science">
        <title>Genome structures resolve the early diversification of teleost fishes.</title>
        <authorList>
            <person name="Parey E."/>
            <person name="Louis A."/>
            <person name="Montfort J."/>
            <person name="Bouchez O."/>
            <person name="Roques C."/>
            <person name="Iampietro C."/>
            <person name="Lluch J."/>
            <person name="Castinel A."/>
            <person name="Donnadieu C."/>
            <person name="Desvignes T."/>
            <person name="Floi Bucao C."/>
            <person name="Jouanno E."/>
            <person name="Wen M."/>
            <person name="Mejri S."/>
            <person name="Dirks R."/>
            <person name="Jansen H."/>
            <person name="Henkel C."/>
            <person name="Chen W.J."/>
            <person name="Zahm M."/>
            <person name="Cabau C."/>
            <person name="Klopp C."/>
            <person name="Thompson A.W."/>
            <person name="Robinson-Rechavi M."/>
            <person name="Braasch I."/>
            <person name="Lecointre G."/>
            <person name="Bobe J."/>
            <person name="Postlethwait J.H."/>
            <person name="Berthelot C."/>
            <person name="Roest Crollius H."/>
            <person name="Guiguen Y."/>
        </authorList>
    </citation>
    <scope>NUCLEOTIDE SEQUENCE</scope>
    <source>
        <strain evidence="2">NC1722</strain>
    </source>
</reference>
<dbReference type="AlphaFoldDB" id="A0AAD7WYJ7"/>
<sequence length="79" mass="8569">MWAPDRFNPLPPRGGGEAASAGNRPGWKGLEQNSKVAPDRPCHFYFITGHWSGSMADSGNPGLLSAFQPALWNETHYTG</sequence>
<evidence type="ECO:0000256" key="1">
    <source>
        <dbReference type="SAM" id="MobiDB-lite"/>
    </source>
</evidence>
<evidence type="ECO:0000313" key="2">
    <source>
        <dbReference type="EMBL" id="KAJ8414461.1"/>
    </source>
</evidence>
<comment type="caution">
    <text evidence="2">The sequence shown here is derived from an EMBL/GenBank/DDBJ whole genome shotgun (WGS) entry which is preliminary data.</text>
</comment>
<dbReference type="Proteomes" id="UP001221898">
    <property type="component" value="Unassembled WGS sequence"/>
</dbReference>
<organism evidence="2 3">
    <name type="scientific">Aldrovandia affinis</name>
    <dbReference type="NCBI Taxonomy" id="143900"/>
    <lineage>
        <taxon>Eukaryota</taxon>
        <taxon>Metazoa</taxon>
        <taxon>Chordata</taxon>
        <taxon>Craniata</taxon>
        <taxon>Vertebrata</taxon>
        <taxon>Euteleostomi</taxon>
        <taxon>Actinopterygii</taxon>
        <taxon>Neopterygii</taxon>
        <taxon>Teleostei</taxon>
        <taxon>Notacanthiformes</taxon>
        <taxon>Halosauridae</taxon>
        <taxon>Aldrovandia</taxon>
    </lineage>
</organism>
<name>A0AAD7WYJ7_9TELE</name>
<protein>
    <submittedName>
        <fullName evidence="2">Uncharacterized protein</fullName>
    </submittedName>
</protein>
<accession>A0AAD7WYJ7</accession>
<gene>
    <name evidence="2" type="ORF">AAFF_G00053310</name>
</gene>
<dbReference type="EMBL" id="JAINUG010000013">
    <property type="protein sequence ID" value="KAJ8414461.1"/>
    <property type="molecule type" value="Genomic_DNA"/>
</dbReference>
<proteinExistence type="predicted"/>